<keyword evidence="4" id="KW-0067">ATP-binding</keyword>
<feature type="region of interest" description="Disordered" evidence="5">
    <location>
        <begin position="174"/>
        <end position="241"/>
    </location>
</feature>
<reference evidence="6 7" key="1">
    <citation type="submission" date="2019-03" db="EMBL/GenBank/DDBJ databases">
        <title>Genomic Encyclopedia of Type Strains, Phase IV (KMG-IV): sequencing the most valuable type-strain genomes for metagenomic binning, comparative biology and taxonomic classification.</title>
        <authorList>
            <person name="Goeker M."/>
        </authorList>
    </citation>
    <scope>NUCLEOTIDE SEQUENCE [LARGE SCALE GENOMIC DNA]</scope>
    <source>
        <strain evidence="6 7">DSM 45934</strain>
    </source>
</reference>
<comment type="caution">
    <text evidence="6">The sequence shown here is derived from an EMBL/GenBank/DDBJ whole genome shotgun (WGS) entry which is preliminary data.</text>
</comment>
<name>A0A4R2IPD6_9PSEU</name>
<evidence type="ECO:0000313" key="6">
    <source>
        <dbReference type="EMBL" id="TCO45879.1"/>
    </source>
</evidence>
<dbReference type="GO" id="GO:0004386">
    <property type="term" value="F:helicase activity"/>
    <property type="evidence" value="ECO:0007669"/>
    <property type="project" value="UniProtKB-KW"/>
</dbReference>
<dbReference type="PANTHER" id="PTHR47961:SF6">
    <property type="entry name" value="DNA-DIRECTED DNA POLYMERASE"/>
    <property type="match status" value="1"/>
</dbReference>
<evidence type="ECO:0008006" key="8">
    <source>
        <dbReference type="Google" id="ProtNLM"/>
    </source>
</evidence>
<dbReference type="SUPFAM" id="SSF46785">
    <property type="entry name" value="Winged helix' DNA-binding domain"/>
    <property type="match status" value="1"/>
</dbReference>
<proteinExistence type="predicted"/>
<evidence type="ECO:0000256" key="2">
    <source>
        <dbReference type="ARBA" id="ARBA00022801"/>
    </source>
</evidence>
<dbReference type="Proteomes" id="UP000295680">
    <property type="component" value="Unassembled WGS sequence"/>
</dbReference>
<feature type="compositionally biased region" description="Polar residues" evidence="5">
    <location>
        <begin position="230"/>
        <end position="241"/>
    </location>
</feature>
<sequence length="241" mass="27216">MRPHPGHLAPSQWPTARARTTRRVPARAVVVRDTTVGNQTMDTAMVLQNVRPGGTNRRRETEGWAHLIVDENQRPAWQTRLVAEYSVYFHIHDSLPDHVLAEVLQGRITSLADAEAWWVETLAYAQGDDALDPGQHAVSFLVDEGFLTQKHDGDNTTLTITDLGRLTARMMVSTQAGSRLRRAPYRASRTDRPRCRRRRVDSRPVGRCPSTQYDPGTRQDPSRSRHRSQSRGTQLITHTAS</sequence>
<keyword evidence="2" id="KW-0378">Hydrolase</keyword>
<dbReference type="GO" id="GO:0005524">
    <property type="term" value="F:ATP binding"/>
    <property type="evidence" value="ECO:0007669"/>
    <property type="project" value="UniProtKB-KW"/>
</dbReference>
<dbReference type="GO" id="GO:0016787">
    <property type="term" value="F:hydrolase activity"/>
    <property type="evidence" value="ECO:0007669"/>
    <property type="project" value="UniProtKB-KW"/>
</dbReference>
<protein>
    <recommendedName>
        <fullName evidence="8">Winged helix DNA-binding protein</fullName>
    </recommendedName>
</protein>
<organism evidence="6 7">
    <name type="scientific">Actinocrispum wychmicini</name>
    <dbReference type="NCBI Taxonomy" id="1213861"/>
    <lineage>
        <taxon>Bacteria</taxon>
        <taxon>Bacillati</taxon>
        <taxon>Actinomycetota</taxon>
        <taxon>Actinomycetes</taxon>
        <taxon>Pseudonocardiales</taxon>
        <taxon>Pseudonocardiaceae</taxon>
        <taxon>Actinocrispum</taxon>
    </lineage>
</organism>
<evidence type="ECO:0000256" key="1">
    <source>
        <dbReference type="ARBA" id="ARBA00022741"/>
    </source>
</evidence>
<dbReference type="PANTHER" id="PTHR47961">
    <property type="entry name" value="DNA POLYMERASE THETA, PUTATIVE (AFU_ORTHOLOGUE AFUA_1G05260)-RELATED"/>
    <property type="match status" value="1"/>
</dbReference>
<evidence type="ECO:0000313" key="7">
    <source>
        <dbReference type="Proteomes" id="UP000295680"/>
    </source>
</evidence>
<evidence type="ECO:0000256" key="3">
    <source>
        <dbReference type="ARBA" id="ARBA00022806"/>
    </source>
</evidence>
<keyword evidence="1" id="KW-0547">Nucleotide-binding</keyword>
<dbReference type="EMBL" id="SLWS01000020">
    <property type="protein sequence ID" value="TCO45879.1"/>
    <property type="molecule type" value="Genomic_DNA"/>
</dbReference>
<evidence type="ECO:0000256" key="5">
    <source>
        <dbReference type="SAM" id="MobiDB-lite"/>
    </source>
</evidence>
<feature type="region of interest" description="Disordered" evidence="5">
    <location>
        <begin position="1"/>
        <end position="20"/>
    </location>
</feature>
<dbReference type="InterPro" id="IPR036390">
    <property type="entry name" value="WH_DNA-bd_sf"/>
</dbReference>
<dbReference type="AlphaFoldDB" id="A0A4R2IPD6"/>
<evidence type="ECO:0000256" key="4">
    <source>
        <dbReference type="ARBA" id="ARBA00022840"/>
    </source>
</evidence>
<keyword evidence="3" id="KW-0347">Helicase</keyword>
<dbReference type="Gene3D" id="1.10.3380.30">
    <property type="match status" value="1"/>
</dbReference>
<gene>
    <name evidence="6" type="ORF">EV192_12065</name>
</gene>
<dbReference type="InterPro" id="IPR050474">
    <property type="entry name" value="Hel308_SKI2-like"/>
</dbReference>
<accession>A0A4R2IPD6</accession>
<keyword evidence="7" id="KW-1185">Reference proteome</keyword>